<feature type="transmembrane region" description="Helical" evidence="5">
    <location>
        <begin position="310"/>
        <end position="329"/>
    </location>
</feature>
<accession>A0A381VFN7</accession>
<dbReference type="EMBL" id="UINC01008713">
    <property type="protein sequence ID" value="SVA39179.1"/>
    <property type="molecule type" value="Genomic_DNA"/>
</dbReference>
<gene>
    <name evidence="6" type="ORF">METZ01_LOCUS92033</name>
</gene>
<feature type="transmembrane region" description="Helical" evidence="5">
    <location>
        <begin position="20"/>
        <end position="37"/>
    </location>
</feature>
<dbReference type="InterPro" id="IPR052556">
    <property type="entry name" value="PolySynth_Transporter"/>
</dbReference>
<name>A0A381VFN7_9ZZZZ</name>
<feature type="transmembrane region" description="Helical" evidence="5">
    <location>
        <begin position="336"/>
        <end position="358"/>
    </location>
</feature>
<keyword evidence="3 5" id="KW-1133">Transmembrane helix</keyword>
<evidence type="ECO:0000256" key="4">
    <source>
        <dbReference type="ARBA" id="ARBA00023136"/>
    </source>
</evidence>
<comment type="subcellular location">
    <subcellularLocation>
        <location evidence="1">Membrane</location>
        <topology evidence="1">Multi-pass membrane protein</topology>
    </subcellularLocation>
</comment>
<evidence type="ECO:0000256" key="1">
    <source>
        <dbReference type="ARBA" id="ARBA00004141"/>
    </source>
</evidence>
<feature type="transmembrane region" description="Helical" evidence="5">
    <location>
        <begin position="91"/>
        <end position="110"/>
    </location>
</feature>
<feature type="transmembrane region" description="Helical" evidence="5">
    <location>
        <begin position="122"/>
        <end position="143"/>
    </location>
</feature>
<feature type="transmembrane region" description="Helical" evidence="5">
    <location>
        <begin position="58"/>
        <end position="85"/>
    </location>
</feature>
<dbReference type="PANTHER" id="PTHR43424">
    <property type="entry name" value="LOCUS PUTATIVE PROTEIN 1-RELATED"/>
    <property type="match status" value="1"/>
</dbReference>
<keyword evidence="4 5" id="KW-0472">Membrane</keyword>
<feature type="transmembrane region" description="Helical" evidence="5">
    <location>
        <begin position="273"/>
        <end position="298"/>
    </location>
</feature>
<dbReference type="GO" id="GO:0016020">
    <property type="term" value="C:membrane"/>
    <property type="evidence" value="ECO:0007669"/>
    <property type="project" value="UniProtKB-SubCell"/>
</dbReference>
<feature type="transmembrane region" description="Helical" evidence="5">
    <location>
        <begin position="149"/>
        <end position="169"/>
    </location>
</feature>
<evidence type="ECO:0000313" key="6">
    <source>
        <dbReference type="EMBL" id="SVA39179.1"/>
    </source>
</evidence>
<protein>
    <submittedName>
        <fullName evidence="6">Uncharacterized protein</fullName>
    </submittedName>
</protein>
<organism evidence="6">
    <name type="scientific">marine metagenome</name>
    <dbReference type="NCBI Taxonomy" id="408172"/>
    <lineage>
        <taxon>unclassified sequences</taxon>
        <taxon>metagenomes</taxon>
        <taxon>ecological metagenomes</taxon>
    </lineage>
</organism>
<evidence type="ECO:0000256" key="5">
    <source>
        <dbReference type="SAM" id="Phobius"/>
    </source>
</evidence>
<feature type="transmembrane region" description="Helical" evidence="5">
    <location>
        <begin position="364"/>
        <end position="383"/>
    </location>
</feature>
<evidence type="ECO:0000256" key="2">
    <source>
        <dbReference type="ARBA" id="ARBA00022692"/>
    </source>
</evidence>
<dbReference type="PANTHER" id="PTHR43424:SF1">
    <property type="entry name" value="LOCUS PUTATIVE PROTEIN 1-RELATED"/>
    <property type="match status" value="1"/>
</dbReference>
<sequence length="410" mass="46215">MVVSLFVGIYVARYLGPERFGLLSYSLSFVWLFSALLDLGNREIIVRELLKHPEQRDLILGSAISLRLGGAVLLGSGVAVGLHFVENDQQTLFMIGIIAVGIMFQSWDLVEYYFQSQVQSKYTVWAQTIQLIVASLIKLALIIWEASLVWFAVVFLIEYVILAVLYLFMYSWRIGWFPIRSCNLKYSQQLLKNSLPLLFTGMATVIYMKIDQIMLKELVGTESVGIYAAAVKLCEAWYPLPVLVAGSLYPAILGAKTTNPELYHSHLQKLYSLLVWTAIALAIPTTLLSDWVISILYGDEFIKSVVILKIYIWASVFVFISVANHKWLVIENYKKYILLTTLLGMGINIVCNIILIPLYGASGAAVATLISYGIGSYGSLLLFPKLRVGFWFATKSFNPFLHFTFTEHHE</sequence>
<keyword evidence="2 5" id="KW-0812">Transmembrane</keyword>
<dbReference type="AlphaFoldDB" id="A0A381VFN7"/>
<reference evidence="6" key="1">
    <citation type="submission" date="2018-05" db="EMBL/GenBank/DDBJ databases">
        <authorList>
            <person name="Lanie J.A."/>
            <person name="Ng W.-L."/>
            <person name="Kazmierczak K.M."/>
            <person name="Andrzejewski T.M."/>
            <person name="Davidsen T.M."/>
            <person name="Wayne K.J."/>
            <person name="Tettelin H."/>
            <person name="Glass J.I."/>
            <person name="Rusch D."/>
            <person name="Podicherti R."/>
            <person name="Tsui H.-C.T."/>
            <person name="Winkler M.E."/>
        </authorList>
    </citation>
    <scope>NUCLEOTIDE SEQUENCE</scope>
</reference>
<dbReference type="Pfam" id="PF01943">
    <property type="entry name" value="Polysacc_synt"/>
    <property type="match status" value="1"/>
</dbReference>
<proteinExistence type="predicted"/>
<dbReference type="InterPro" id="IPR002797">
    <property type="entry name" value="Polysacc_synth"/>
</dbReference>
<evidence type="ECO:0000256" key="3">
    <source>
        <dbReference type="ARBA" id="ARBA00022989"/>
    </source>
</evidence>
<dbReference type="CDD" id="cd13128">
    <property type="entry name" value="MATE_Wzx_like"/>
    <property type="match status" value="1"/>
</dbReference>